<accession>A0AAJ1SWD8</accession>
<name>A0AAJ1SWD8_9BACI</name>
<dbReference type="Proteomes" id="UP001237207">
    <property type="component" value="Unassembled WGS sequence"/>
</dbReference>
<evidence type="ECO:0000313" key="1">
    <source>
        <dbReference type="EMBL" id="MDQ0213970.1"/>
    </source>
</evidence>
<dbReference type="EMBL" id="JAUSUC010000003">
    <property type="protein sequence ID" value="MDQ0213970.1"/>
    <property type="molecule type" value="Genomic_DNA"/>
</dbReference>
<protein>
    <submittedName>
        <fullName evidence="1">Accessory colonization factor AcfC</fullName>
    </submittedName>
</protein>
<sequence length="88" mass="10180">MSVHKAITEHSNKQHKIVRRFVELDGLRETYIEEAVLLCKNGNPFETEKINEVTNEINQLARKGIVPTRKNVTVEMVQEYVTRLTATK</sequence>
<organism evidence="1 2">
    <name type="scientific">Oikeobacillus pervagus</name>
    <dbReference type="NCBI Taxonomy" id="1325931"/>
    <lineage>
        <taxon>Bacteria</taxon>
        <taxon>Bacillati</taxon>
        <taxon>Bacillota</taxon>
        <taxon>Bacilli</taxon>
        <taxon>Bacillales</taxon>
        <taxon>Bacillaceae</taxon>
        <taxon>Oikeobacillus</taxon>
    </lineage>
</organism>
<evidence type="ECO:0000313" key="2">
    <source>
        <dbReference type="Proteomes" id="UP001237207"/>
    </source>
</evidence>
<dbReference type="RefSeq" id="WP_307255973.1">
    <property type="nucleotide sequence ID" value="NZ_JAUSUC010000003.1"/>
</dbReference>
<comment type="caution">
    <text evidence="1">The sequence shown here is derived from an EMBL/GenBank/DDBJ whole genome shotgun (WGS) entry which is preliminary data.</text>
</comment>
<dbReference type="AlphaFoldDB" id="A0AAJ1SWD8"/>
<dbReference type="InterPro" id="IPR019688">
    <property type="entry name" value="DUF2533"/>
</dbReference>
<proteinExistence type="predicted"/>
<gene>
    <name evidence="1" type="ORF">J2S13_000365</name>
</gene>
<dbReference type="Pfam" id="PF10752">
    <property type="entry name" value="DUF2533"/>
    <property type="match status" value="1"/>
</dbReference>
<reference evidence="1" key="1">
    <citation type="submission" date="2023-07" db="EMBL/GenBank/DDBJ databases">
        <title>Genomic Encyclopedia of Type Strains, Phase IV (KMG-IV): sequencing the most valuable type-strain genomes for metagenomic binning, comparative biology and taxonomic classification.</title>
        <authorList>
            <person name="Goeker M."/>
        </authorList>
    </citation>
    <scope>NUCLEOTIDE SEQUENCE</scope>
    <source>
        <strain evidence="1">DSM 23947</strain>
    </source>
</reference>
<keyword evidence="2" id="KW-1185">Reference proteome</keyword>